<dbReference type="GO" id="GO:0003700">
    <property type="term" value="F:DNA-binding transcription factor activity"/>
    <property type="evidence" value="ECO:0007669"/>
    <property type="project" value="InterPro"/>
</dbReference>
<comment type="caution">
    <text evidence="4">The sequence shown here is derived from an EMBL/GenBank/DDBJ whole genome shotgun (WGS) entry which is preliminary data.</text>
</comment>
<keyword evidence="2" id="KW-0804">Transcription</keyword>
<dbReference type="GO" id="GO:0043565">
    <property type="term" value="F:sequence-specific DNA binding"/>
    <property type="evidence" value="ECO:0007669"/>
    <property type="project" value="InterPro"/>
</dbReference>
<name>A0A2G1QGK3_9HYPH</name>
<proteinExistence type="predicted"/>
<dbReference type="Proteomes" id="UP000221168">
    <property type="component" value="Unassembled WGS sequence"/>
</dbReference>
<keyword evidence="1" id="KW-0805">Transcription regulation</keyword>
<dbReference type="InterPro" id="IPR018060">
    <property type="entry name" value="HTH_AraC"/>
</dbReference>
<evidence type="ECO:0000256" key="1">
    <source>
        <dbReference type="ARBA" id="ARBA00023015"/>
    </source>
</evidence>
<dbReference type="PROSITE" id="PS01124">
    <property type="entry name" value="HTH_ARAC_FAMILY_2"/>
    <property type="match status" value="1"/>
</dbReference>
<dbReference type="SUPFAM" id="SSF46689">
    <property type="entry name" value="Homeodomain-like"/>
    <property type="match status" value="1"/>
</dbReference>
<evidence type="ECO:0000259" key="3">
    <source>
        <dbReference type="PROSITE" id="PS01124"/>
    </source>
</evidence>
<reference evidence="4 5" key="1">
    <citation type="submission" date="2017-10" db="EMBL/GenBank/DDBJ databases">
        <title>Sedimentibacterium mangrovi gen. nov., sp. nov., a novel member of family Phyllobacteriacea isolated from mangrove sediment.</title>
        <authorList>
            <person name="Liao H."/>
            <person name="Tian Y."/>
        </authorList>
    </citation>
    <scope>NUCLEOTIDE SEQUENCE [LARGE SCALE GENOMIC DNA]</scope>
    <source>
        <strain evidence="4 5">X9-2-2</strain>
    </source>
</reference>
<dbReference type="AlphaFoldDB" id="A0A2G1QGK3"/>
<evidence type="ECO:0000313" key="4">
    <source>
        <dbReference type="EMBL" id="PHP64645.1"/>
    </source>
</evidence>
<dbReference type="Gene3D" id="1.10.10.60">
    <property type="entry name" value="Homeodomain-like"/>
    <property type="match status" value="1"/>
</dbReference>
<gene>
    <name evidence="4" type="ORF">CSC94_23245</name>
</gene>
<protein>
    <recommendedName>
        <fullName evidence="3">HTH araC/xylS-type domain-containing protein</fullName>
    </recommendedName>
</protein>
<keyword evidence="5" id="KW-1185">Reference proteome</keyword>
<dbReference type="EMBL" id="PDVP01000029">
    <property type="protein sequence ID" value="PHP64645.1"/>
    <property type="molecule type" value="Genomic_DNA"/>
</dbReference>
<sequence length="147" mass="16381">MLLQTDATVSDIAIWCGFKSFRQFSRACRSAFGVSPATRRPRPAWSRGGGGFRRPHALARRPVDLGRPATAAFLAVRRVAVPLTRRLLQSRGWLPVSRCPRREACSAGLSYCCHTGLERGRRLPTAAASGRPPFCRGRHRRTLPRCR</sequence>
<evidence type="ECO:0000313" key="5">
    <source>
        <dbReference type="Proteomes" id="UP000221168"/>
    </source>
</evidence>
<feature type="domain" description="HTH araC/xylS-type" evidence="3">
    <location>
        <begin position="1"/>
        <end position="42"/>
    </location>
</feature>
<evidence type="ECO:0000256" key="2">
    <source>
        <dbReference type="ARBA" id="ARBA00023163"/>
    </source>
</evidence>
<dbReference type="InterPro" id="IPR009057">
    <property type="entry name" value="Homeodomain-like_sf"/>
</dbReference>
<organism evidence="4 5">
    <name type="scientific">Zhengella mangrovi</name>
    <dbReference type="NCBI Taxonomy" id="1982044"/>
    <lineage>
        <taxon>Bacteria</taxon>
        <taxon>Pseudomonadati</taxon>
        <taxon>Pseudomonadota</taxon>
        <taxon>Alphaproteobacteria</taxon>
        <taxon>Hyphomicrobiales</taxon>
        <taxon>Notoacmeibacteraceae</taxon>
        <taxon>Zhengella</taxon>
    </lineage>
</organism>
<accession>A0A2G1QGK3</accession>